<reference evidence="9" key="1">
    <citation type="thesis" date="2020" institute="ProQuest LLC" country="789 East Eisenhower Parkway, Ann Arbor, MI, USA">
        <title>Comparative Genomics and Chromosome Evolution.</title>
        <authorList>
            <person name="Mudd A.B."/>
        </authorList>
    </citation>
    <scope>NUCLEOTIDE SEQUENCE</scope>
    <source>
        <strain evidence="9">237g6f4</strain>
        <tissue evidence="9">Blood</tissue>
    </source>
</reference>
<keyword evidence="2" id="KW-0813">Transport</keyword>
<protein>
    <recommendedName>
        <fullName evidence="11">Neuroblastoma-amplified sequence</fullName>
    </recommendedName>
</protein>
<dbReference type="InterPro" id="IPR029145">
    <property type="entry name" value="NBAS_N"/>
</dbReference>
<evidence type="ECO:0000259" key="8">
    <source>
        <dbReference type="Pfam" id="PF22913"/>
    </source>
</evidence>
<feature type="domain" description="Neuroblastoma-amplified sequence N-terminal" evidence="7">
    <location>
        <begin position="263"/>
        <end position="316"/>
    </location>
</feature>
<dbReference type="InterPro" id="IPR054751">
    <property type="entry name" value="NBAS_C"/>
</dbReference>
<accession>A0AAV7C6U1</accession>
<comment type="subcellular location">
    <subcellularLocation>
        <location evidence="1">Endoplasmic reticulum</location>
    </subcellularLocation>
</comment>
<dbReference type="PANTHER" id="PTHR15922:SF2">
    <property type="entry name" value="NBAS SUBUNIT OF NRZ TETHERING COMPLEX"/>
    <property type="match status" value="1"/>
</dbReference>
<feature type="region of interest" description="Disordered" evidence="5">
    <location>
        <begin position="1199"/>
        <end position="1230"/>
    </location>
</feature>
<dbReference type="PANTHER" id="PTHR15922">
    <property type="entry name" value="NEUROBLASTOMA-AMPLIFIED SEQUENCE"/>
    <property type="match status" value="1"/>
</dbReference>
<dbReference type="SMART" id="SM00320">
    <property type="entry name" value="WD40"/>
    <property type="match status" value="2"/>
</dbReference>
<keyword evidence="3" id="KW-0256">Endoplasmic reticulum</keyword>
<dbReference type="InterPro" id="IPR011044">
    <property type="entry name" value="Quino_amine_DH_bsu"/>
</dbReference>
<dbReference type="Gene3D" id="2.130.10.10">
    <property type="entry name" value="YVTN repeat-like/Quinoprotein amine dehydrogenase"/>
    <property type="match status" value="1"/>
</dbReference>
<evidence type="ECO:0000313" key="9">
    <source>
        <dbReference type="EMBL" id="KAG8580147.1"/>
    </source>
</evidence>
<dbReference type="Pfam" id="PF15492">
    <property type="entry name" value="Nbas_N"/>
    <property type="match status" value="2"/>
</dbReference>
<dbReference type="Pfam" id="PF08314">
    <property type="entry name" value="Sec39"/>
    <property type="match status" value="1"/>
</dbReference>
<feature type="compositionally biased region" description="Low complexity" evidence="5">
    <location>
        <begin position="1206"/>
        <end position="1217"/>
    </location>
</feature>
<evidence type="ECO:0000313" key="10">
    <source>
        <dbReference type="Proteomes" id="UP000824782"/>
    </source>
</evidence>
<feature type="domain" description="Neuroblastoma-amplified sequence N-terminal" evidence="7">
    <location>
        <begin position="67"/>
        <end position="254"/>
    </location>
</feature>
<proteinExistence type="predicted"/>
<comment type="caution">
    <text evidence="9">The sequence shown here is derived from an EMBL/GenBank/DDBJ whole genome shotgun (WGS) entry which is preliminary data.</text>
</comment>
<dbReference type="InterPro" id="IPR015943">
    <property type="entry name" value="WD40/YVTN_repeat-like_dom_sf"/>
</dbReference>
<dbReference type="Proteomes" id="UP000824782">
    <property type="component" value="Unassembled WGS sequence"/>
</dbReference>
<name>A0AAV7C6U1_ENGPU</name>
<evidence type="ECO:0008006" key="11">
    <source>
        <dbReference type="Google" id="ProtNLM"/>
    </source>
</evidence>
<evidence type="ECO:0000256" key="1">
    <source>
        <dbReference type="ARBA" id="ARBA00004240"/>
    </source>
</evidence>
<dbReference type="GO" id="GO:0070939">
    <property type="term" value="C:Dsl1/NZR complex"/>
    <property type="evidence" value="ECO:0007669"/>
    <property type="project" value="TreeGrafter"/>
</dbReference>
<evidence type="ECO:0000256" key="3">
    <source>
        <dbReference type="ARBA" id="ARBA00022824"/>
    </source>
</evidence>
<dbReference type="EMBL" id="WNYA01000003">
    <property type="protein sequence ID" value="KAG8580147.1"/>
    <property type="molecule type" value="Genomic_DNA"/>
</dbReference>
<sequence length="2111" mass="238400">MPREAHSDRRCHDASEPRGGREHGASFVLTKAITAPAYYLQQLLWYSPAKFCLPPGLISLINKQINWQLVLTSNGKLLAAVQDQCIEIRSAKDDFGSVIGKCQVPKDPNPQWRRVAWSHDCTMVAYAESTGTVRLFDLMGSELFVIPPQASFPGDLSYAVAGLIFLDYKASTQWSAELLVINYRGQLKSYLVSVGANHSYQESHSFNFGCHYANGISSVSYLPGHSETMRWSAEATQCGLTSWRVLSGSPHHKRSLITRRLGTDGIFKMSLSPDGNLLAAVHFSGKLSIWEIPSLRLLRAWSQCDQPEYDEINPDWKSSVEKRKKMKDKESYYPLIDVNWWADNAVILARCSGALTVSSVNTLKNLLGKSCEWFEPSPQVTATHDGGFLSLECEVKLAAKRSRLESRSGEDEYGDQDSDFDDEMSAKDRYLSYIKQGLYFATEMERFAPPRKRPRTITKTYRLVSLRSTTPEELYQRKSKIKKRSWVLHECLERVPENVDAAKELLMFGLKGTDLEALVAIGNGEDGGRFILPGDVDIDDVPYEDFLSPEEEAESRKEREELRRRELLQRVDFDDLTLEQKEICRCRLKLLTYLDRLSTYEEILGGPQAAEKRYDADFFKKFRNQNIVLSARTYARESNVQALDLLFTFHGSDLLPHRLAILSNFPETTPPHKYAILLPEASFEAGELKIVAWNEQEHRDKDWCEEPQCKLQVEPSTPDLAEFLYEEQPELLMYRADSVSIDIVKSWYWKRAEEIEDFSRQVDGALSLVRLGKEKNIPGLELLSDDLVTLETLVYEANCDVSLALKDLHQIKDIEKLRLLMENSSEENYVKNAYQWMVPFLHRCEAQTPGAANTLLKEYIVTLAKDDLKFPLKIFQHSKPDCQQKLLPDQDQLMIIALESIYTCERDDQLSFCYDILECLPQRGYGAETDITKSLHDKVDQLEQILRQPPVSESHWKGLLQDILDMQQNVYRCLSADVCYEIFAESLLCSGRHENIQLAGHMMHCNSTSIDLPFNVNSKGKPQYRVCYERSVELVLAASREYFNSSATLTDNCMDLARSCLQLITDCPDSIQEELDLIRSLGYLEEFGVKILPLQVRLCSSRLGLIKKCISQSPTSYKQSAKLLALAHLLRVAGYNKSWEVCSKLGQCEIYEDLGTRKELMAFALTHCPPSAIQSLLAASSSLQTQILFQAVNYQIHPGGGGGEGPETSSCSGPPGSAGREASQADVKPQSVDLLHRTTATTMKVLTNTTLTTKAVLHAVSDGQFWKKSLTYLRPLNGLEQSSPSKSATGSTTATAGAGQGCHPFYESLIVNPFIAELASDSLPNDITLSVAYLLALPQVLDANKCFEKQSHSALSLQLAAYYYSLQIYAHLAPCFKDKCHPLYRADPNMLIKLVTKYISDYANANWPIELVPLIEQLHYYNERLVDFTQAQILQGLGKGVDVQRFATDSQYKTETILGLAETLEENVYKISLSLAQRYKVPLWEVYMTHLEYLFCDSGLSTTEIEERAKSLGLFETLKSNPEAFYEHMAKYVYPTIEGRDHQRLLYYFTLLENCGCSQYIPHLIKPDSHIKLLKKLKAVASGLDYKRMTDASLHPLESLAPVLTSQNVLAISKLATRIPDLDGNMLSSSSVHAAWLKKLFWNGDPQLLKEAPQTSADWAHAYDICRKYYDRLTPGDLMAFIDEITFTSHAVGKLTVDARKEMTKKTITTVKQFLEKQKKKSSGESMEASPSVVTYDVVLSHLQQSLAHLETLGHTFIDHLRSLEKDHVQKYSHLYDLSRSEKEKIKNLAVTLCLDGQSLNTVHKLLEVVVGDVDISPKDVVRSSTETIISNLSGTALDSDTIQDPLKVLEAIVREVYLSTERGENLVSSDDLLEWLRPFCGDDSLPVKPRIDVLQIMEQAFNLSDEDSKLLVFFRTQAVLKASWPDKKVEVADIENEEKRYCLFVELLDISHTRPEFQHLVLLLQAWPPMKGLSIECIDAICSLLLERDMLLTSLKLFIESRDSNLHSKALELLTAVTKVTDSNCDSEILTLLLDAKLLVKCIGTVYYPHLVNHLLAAPEDSTWNIEEIVKELHDSGYKAEAGSLLMSYRGTHPALRTFTSALSSLKRWL</sequence>
<gene>
    <name evidence="9" type="ORF">GDO81_007163</name>
</gene>
<feature type="region of interest" description="Disordered" evidence="5">
    <location>
        <begin position="1"/>
        <end position="22"/>
    </location>
</feature>
<dbReference type="GO" id="GO:0006890">
    <property type="term" value="P:retrograde vesicle-mediated transport, Golgi to endoplasmic reticulum"/>
    <property type="evidence" value="ECO:0007669"/>
    <property type="project" value="InterPro"/>
</dbReference>
<dbReference type="InterPro" id="IPR001680">
    <property type="entry name" value="WD40_rpt"/>
</dbReference>
<dbReference type="GO" id="GO:0000149">
    <property type="term" value="F:SNARE binding"/>
    <property type="evidence" value="ECO:0007669"/>
    <property type="project" value="TreeGrafter"/>
</dbReference>
<dbReference type="SUPFAM" id="SSF50969">
    <property type="entry name" value="YVTN repeat-like/Quinoprotein amine dehydrogenase"/>
    <property type="match status" value="1"/>
</dbReference>
<evidence type="ECO:0000256" key="5">
    <source>
        <dbReference type="SAM" id="MobiDB-lite"/>
    </source>
</evidence>
<keyword evidence="10" id="KW-1185">Reference proteome</keyword>
<evidence type="ECO:0000259" key="7">
    <source>
        <dbReference type="Pfam" id="PF15492"/>
    </source>
</evidence>
<evidence type="ECO:0000256" key="4">
    <source>
        <dbReference type="ARBA" id="ARBA00022927"/>
    </source>
</evidence>
<keyword evidence="4" id="KW-0653">Protein transport</keyword>
<organism evidence="9 10">
    <name type="scientific">Engystomops pustulosus</name>
    <name type="common">Tungara frog</name>
    <name type="synonym">Physalaemus pustulosus</name>
    <dbReference type="NCBI Taxonomy" id="76066"/>
    <lineage>
        <taxon>Eukaryota</taxon>
        <taxon>Metazoa</taxon>
        <taxon>Chordata</taxon>
        <taxon>Craniata</taxon>
        <taxon>Vertebrata</taxon>
        <taxon>Euteleostomi</taxon>
        <taxon>Amphibia</taxon>
        <taxon>Batrachia</taxon>
        <taxon>Anura</taxon>
        <taxon>Neobatrachia</taxon>
        <taxon>Hyloidea</taxon>
        <taxon>Leptodactylidae</taxon>
        <taxon>Leiuperinae</taxon>
        <taxon>Engystomops</taxon>
    </lineage>
</organism>
<evidence type="ECO:0000256" key="2">
    <source>
        <dbReference type="ARBA" id="ARBA00022448"/>
    </source>
</evidence>
<evidence type="ECO:0000259" key="6">
    <source>
        <dbReference type="Pfam" id="PF08314"/>
    </source>
</evidence>
<dbReference type="Pfam" id="PF22913">
    <property type="entry name" value="NBAS_11th"/>
    <property type="match status" value="1"/>
</dbReference>
<feature type="domain" description="NBAS subunit of NRZ tethering complex C-terminal" evidence="8">
    <location>
        <begin position="1781"/>
        <end position="1905"/>
    </location>
</feature>
<dbReference type="InterPro" id="IPR013244">
    <property type="entry name" value="Sec39_domain"/>
</dbReference>
<dbReference type="GO" id="GO:0015031">
    <property type="term" value="P:protein transport"/>
    <property type="evidence" value="ECO:0007669"/>
    <property type="project" value="UniProtKB-KW"/>
</dbReference>
<feature type="domain" description="Sec39" evidence="6">
    <location>
        <begin position="628"/>
        <end position="923"/>
    </location>
</feature>